<feature type="transmembrane region" description="Helical" evidence="10">
    <location>
        <begin position="288"/>
        <end position="308"/>
    </location>
</feature>
<evidence type="ECO:0000256" key="3">
    <source>
        <dbReference type="ARBA" id="ARBA00022606"/>
    </source>
</evidence>
<keyword evidence="6 10" id="KW-1133">Transmembrane helix</keyword>
<dbReference type="PANTHER" id="PTHR21137">
    <property type="entry name" value="ODORANT RECEPTOR"/>
    <property type="match status" value="1"/>
</dbReference>
<reference evidence="11" key="1">
    <citation type="journal article" date="2017" name="Sci. Rep.">
        <title>Antennal transcriptome analysis and expression profiles of olfactory genes in Anoplophora chinensis.</title>
        <authorList>
            <person name="Wang J."/>
            <person name="Hu P."/>
            <person name="Gao P."/>
            <person name="Tao J."/>
            <person name="Luo Y."/>
        </authorList>
    </citation>
    <scope>NUCLEOTIDE SEQUENCE</scope>
</reference>
<keyword evidence="2" id="KW-1003">Cell membrane</keyword>
<name>A0A2H4ZBE0_ANOCN</name>
<protein>
    <recommendedName>
        <fullName evidence="10">Odorant receptor</fullName>
    </recommendedName>
</protein>
<evidence type="ECO:0000256" key="9">
    <source>
        <dbReference type="ARBA" id="ARBA00023224"/>
    </source>
</evidence>
<evidence type="ECO:0000256" key="6">
    <source>
        <dbReference type="ARBA" id="ARBA00022989"/>
    </source>
</evidence>
<feature type="transmembrane region" description="Helical" evidence="10">
    <location>
        <begin position="33"/>
        <end position="55"/>
    </location>
</feature>
<evidence type="ECO:0000313" key="11">
    <source>
        <dbReference type="EMBL" id="AUF73044.1"/>
    </source>
</evidence>
<evidence type="ECO:0000256" key="8">
    <source>
        <dbReference type="ARBA" id="ARBA00023170"/>
    </source>
</evidence>
<dbReference type="PANTHER" id="PTHR21137:SF35">
    <property type="entry name" value="ODORANT RECEPTOR 19A-RELATED"/>
    <property type="match status" value="1"/>
</dbReference>
<dbReference type="GO" id="GO:0005886">
    <property type="term" value="C:plasma membrane"/>
    <property type="evidence" value="ECO:0007669"/>
    <property type="project" value="UniProtKB-SubCell"/>
</dbReference>
<sequence>MEADDIVIMENSLRYLSRNLIFPKKKDVNNPGVIFHLKFIALNLSTVMFLTGNILHLTINIKRKTYINLDLDIALAISLFGSYYFNFSYIRQVKNTINIYKQLSDLRSYGIPKDFYATNKKLNNYSKYHYIYIVSAVLGLSVAPLLEYKKCQKENVVKNINEICGLIGSIWLPIDLDSIPYKQMYYIFQVYSSFVIYQTSSLISFSIMETAEHLILRLNHVKHGFLDALMEREDRVRREKFSRAVKYHVNIIRISKLLNTSVSTIMFGHVLLTGAILGCIEYRLLKSYSLGAICLFVGWLISMSMVCIGGQRLRDQSLSIGDAICKSNWFDVNKELQRDLVLVILRCQKPIFIDAGPFGYMTYAMILTVLKTSYSYLTLLSSTS</sequence>
<evidence type="ECO:0000256" key="10">
    <source>
        <dbReference type="RuleBase" id="RU351113"/>
    </source>
</evidence>
<comment type="caution">
    <text evidence="10">Lacks conserved residue(s) required for the propagation of feature annotation.</text>
</comment>
<keyword evidence="5 10" id="KW-0552">Olfaction</keyword>
<feature type="transmembrane region" description="Helical" evidence="10">
    <location>
        <begin position="67"/>
        <end position="85"/>
    </location>
</feature>
<keyword evidence="8 10" id="KW-0675">Receptor</keyword>
<evidence type="ECO:0000256" key="1">
    <source>
        <dbReference type="ARBA" id="ARBA00004651"/>
    </source>
</evidence>
<proteinExistence type="evidence at transcript level"/>
<dbReference type="AlphaFoldDB" id="A0A2H4ZBE0"/>
<organism evidence="11">
    <name type="scientific">Anoplophora chinensis</name>
    <name type="common">Citrus longhorn beetle</name>
    <dbReference type="NCBI Taxonomy" id="217632"/>
    <lineage>
        <taxon>Eukaryota</taxon>
        <taxon>Metazoa</taxon>
        <taxon>Ecdysozoa</taxon>
        <taxon>Arthropoda</taxon>
        <taxon>Hexapoda</taxon>
        <taxon>Insecta</taxon>
        <taxon>Pterygota</taxon>
        <taxon>Neoptera</taxon>
        <taxon>Endopterygota</taxon>
        <taxon>Coleoptera</taxon>
        <taxon>Polyphaga</taxon>
        <taxon>Cucujiformia</taxon>
        <taxon>Chrysomeloidea</taxon>
        <taxon>Cerambycidae</taxon>
        <taxon>Lamiinae</taxon>
        <taxon>Lamiini</taxon>
        <taxon>Anoplophora</taxon>
    </lineage>
</organism>
<evidence type="ECO:0000256" key="2">
    <source>
        <dbReference type="ARBA" id="ARBA00022475"/>
    </source>
</evidence>
<dbReference type="GO" id="GO:0007165">
    <property type="term" value="P:signal transduction"/>
    <property type="evidence" value="ECO:0007669"/>
    <property type="project" value="UniProtKB-KW"/>
</dbReference>
<keyword evidence="4 10" id="KW-0812">Transmembrane</keyword>
<keyword evidence="3 10" id="KW-0716">Sensory transduction</keyword>
<keyword evidence="7 10" id="KW-0472">Membrane</keyword>
<feature type="transmembrane region" description="Helical" evidence="10">
    <location>
        <begin position="129"/>
        <end position="148"/>
    </location>
</feature>
<dbReference type="InterPro" id="IPR004117">
    <property type="entry name" value="7tm6_olfct_rcpt"/>
</dbReference>
<dbReference type="EMBL" id="MF975468">
    <property type="protein sequence ID" value="AUF73044.1"/>
    <property type="molecule type" value="mRNA"/>
</dbReference>
<evidence type="ECO:0000256" key="5">
    <source>
        <dbReference type="ARBA" id="ARBA00022725"/>
    </source>
</evidence>
<evidence type="ECO:0000256" key="4">
    <source>
        <dbReference type="ARBA" id="ARBA00022692"/>
    </source>
</evidence>
<gene>
    <name evidence="12" type="primary">OR32</name>
</gene>
<comment type="similarity">
    <text evidence="10">Belongs to the insect chemoreceptor superfamily. Heteromeric odorant receptor channel (TC 1.A.69) family.</text>
</comment>
<dbReference type="GO" id="GO:0004984">
    <property type="term" value="F:olfactory receptor activity"/>
    <property type="evidence" value="ECO:0007669"/>
    <property type="project" value="InterPro"/>
</dbReference>
<keyword evidence="9 10" id="KW-0807">Transducer</keyword>
<evidence type="ECO:0000313" key="12">
    <source>
        <dbReference type="EMBL" id="AVN97844.1"/>
    </source>
</evidence>
<dbReference type="EMBL" id="MG766174">
    <property type="protein sequence ID" value="AVN97844.1"/>
    <property type="molecule type" value="mRNA"/>
</dbReference>
<dbReference type="Pfam" id="PF02949">
    <property type="entry name" value="7tm_6"/>
    <property type="match status" value="1"/>
</dbReference>
<accession>A0A2H4ZBE0</accession>
<comment type="subcellular location">
    <subcellularLocation>
        <location evidence="1 10">Cell membrane</location>
        <topology evidence="1 10">Multi-pass membrane protein</topology>
    </subcellularLocation>
</comment>
<evidence type="ECO:0000256" key="7">
    <source>
        <dbReference type="ARBA" id="ARBA00023136"/>
    </source>
</evidence>
<feature type="transmembrane region" description="Helical" evidence="10">
    <location>
        <begin position="257"/>
        <end position="276"/>
    </location>
</feature>
<reference evidence="12" key="2">
    <citation type="journal article" date="2018" name="Front. Physiol.">
        <title>Identification and Expression Patterns of Anoplophora chinensis (Forster) Chemosensory Receptor Genes from the Antennal Transcriptome.</title>
        <authorList>
            <person name="Sun L."/>
            <person name="Zhang Y.N."/>
            <person name="Qian J.L."/>
            <person name="Kang K."/>
            <person name="Zhang X.Q."/>
            <person name="Deng J.D."/>
            <person name="Tang Y.P."/>
            <person name="Chen C."/>
            <person name="Hansen L."/>
            <person name="Xu T."/>
            <person name="Zhang Q.H."/>
            <person name="Zhang L.W."/>
        </authorList>
    </citation>
    <scope>NUCLEOTIDE SEQUENCE</scope>
    <source>
        <tissue evidence="12">Antenna</tissue>
    </source>
</reference>
<dbReference type="GO" id="GO:0005549">
    <property type="term" value="F:odorant binding"/>
    <property type="evidence" value="ECO:0007669"/>
    <property type="project" value="InterPro"/>
</dbReference>